<dbReference type="GO" id="GO:0000160">
    <property type="term" value="P:phosphorelay signal transduction system"/>
    <property type="evidence" value="ECO:0007669"/>
    <property type="project" value="InterPro"/>
</dbReference>
<dbReference type="KEGG" id="gso:PH603_15820"/>
<dbReference type="InterPro" id="IPR001789">
    <property type="entry name" value="Sig_transdc_resp-reg_receiver"/>
</dbReference>
<dbReference type="Pfam" id="PF00072">
    <property type="entry name" value="Response_reg"/>
    <property type="match status" value="1"/>
</dbReference>
<sequence>MRQYLVGKSALIAFSNRQLAKLVRDFLRANGVEYCAIAETSQAAVSLTEARPVDLFFIDYDLEPIGGIFFVKFLRMQQGAVAEAPCVMVIPSPSREKVWEARDAGVNEILGLPLTSELLKSRLTKIYTEPRPFIRAATYIGPCRRIRQVQIYHGEDRRQQKARK</sequence>
<protein>
    <submittedName>
        <fullName evidence="3">Response regulator</fullName>
    </submittedName>
</protein>
<dbReference type="AlphaFoldDB" id="A0AAE9XRR0"/>
<keyword evidence="1" id="KW-0597">Phosphoprotein</keyword>
<dbReference type="Proteomes" id="UP001217500">
    <property type="component" value="Chromosome"/>
</dbReference>
<dbReference type="SUPFAM" id="SSF52172">
    <property type="entry name" value="CheY-like"/>
    <property type="match status" value="1"/>
</dbReference>
<evidence type="ECO:0000259" key="2">
    <source>
        <dbReference type="PROSITE" id="PS50110"/>
    </source>
</evidence>
<proteinExistence type="predicted"/>
<evidence type="ECO:0000313" key="3">
    <source>
        <dbReference type="EMBL" id="WCL54006.1"/>
    </source>
</evidence>
<gene>
    <name evidence="3" type="ORF">PH603_15820</name>
</gene>
<feature type="domain" description="Response regulatory" evidence="2">
    <location>
        <begin position="9"/>
        <end position="127"/>
    </location>
</feature>
<dbReference type="Gene3D" id="3.40.50.2300">
    <property type="match status" value="1"/>
</dbReference>
<dbReference type="PROSITE" id="PS50110">
    <property type="entry name" value="RESPONSE_REGULATORY"/>
    <property type="match status" value="1"/>
</dbReference>
<reference evidence="3" key="1">
    <citation type="submission" date="2023-01" db="EMBL/GenBank/DDBJ databases">
        <title>The genome sequence of Kordiimonadaceae bacterium 6D33.</title>
        <authorList>
            <person name="Liu Y."/>
        </authorList>
    </citation>
    <scope>NUCLEOTIDE SEQUENCE</scope>
    <source>
        <strain evidence="3">6D33</strain>
    </source>
</reference>
<dbReference type="InterPro" id="IPR011006">
    <property type="entry name" value="CheY-like_superfamily"/>
</dbReference>
<evidence type="ECO:0000313" key="4">
    <source>
        <dbReference type="Proteomes" id="UP001217500"/>
    </source>
</evidence>
<keyword evidence="4" id="KW-1185">Reference proteome</keyword>
<feature type="modified residue" description="4-aspartylphosphate" evidence="1">
    <location>
        <position position="59"/>
    </location>
</feature>
<dbReference type="RefSeq" id="WP_289503725.1">
    <property type="nucleotide sequence ID" value="NZ_CP116805.1"/>
</dbReference>
<evidence type="ECO:0000256" key="1">
    <source>
        <dbReference type="PROSITE-ProRule" id="PRU00169"/>
    </source>
</evidence>
<organism evidence="3 4">
    <name type="scientific">Gimibacter soli</name>
    <dbReference type="NCBI Taxonomy" id="3024400"/>
    <lineage>
        <taxon>Bacteria</taxon>
        <taxon>Pseudomonadati</taxon>
        <taxon>Pseudomonadota</taxon>
        <taxon>Alphaproteobacteria</taxon>
        <taxon>Kordiimonadales</taxon>
        <taxon>Temperatibacteraceae</taxon>
        <taxon>Gimibacter</taxon>
    </lineage>
</organism>
<name>A0AAE9XRR0_9PROT</name>
<accession>A0AAE9XRR0</accession>
<dbReference type="EMBL" id="CP116805">
    <property type="protein sequence ID" value="WCL54006.1"/>
    <property type="molecule type" value="Genomic_DNA"/>
</dbReference>